<proteinExistence type="predicted"/>
<evidence type="ECO:0000313" key="4">
    <source>
        <dbReference type="Proteomes" id="UP000187429"/>
    </source>
</evidence>
<dbReference type="Proteomes" id="UP000187429">
    <property type="component" value="Unassembled WGS sequence"/>
</dbReference>
<keyword evidence="4" id="KW-1185">Reference proteome</keyword>
<organism evidence="3 4">
    <name type="scientific">Smittium culicis</name>
    <dbReference type="NCBI Taxonomy" id="133412"/>
    <lineage>
        <taxon>Eukaryota</taxon>
        <taxon>Fungi</taxon>
        <taxon>Fungi incertae sedis</taxon>
        <taxon>Zoopagomycota</taxon>
        <taxon>Kickxellomycotina</taxon>
        <taxon>Harpellomycetes</taxon>
        <taxon>Harpellales</taxon>
        <taxon>Legeriomycetaceae</taxon>
        <taxon>Smittium</taxon>
    </lineage>
</organism>
<dbReference type="AlphaFoldDB" id="A0A1R1YJA9"/>
<dbReference type="GO" id="GO:0005739">
    <property type="term" value="C:mitochondrion"/>
    <property type="evidence" value="ECO:0007669"/>
    <property type="project" value="TreeGrafter"/>
</dbReference>
<feature type="transmembrane region" description="Helical" evidence="1">
    <location>
        <begin position="223"/>
        <end position="243"/>
    </location>
</feature>
<keyword evidence="1" id="KW-0812">Transmembrane</keyword>
<dbReference type="InterPro" id="IPR045866">
    <property type="entry name" value="FAM210A/B-like"/>
</dbReference>
<evidence type="ECO:0000313" key="3">
    <source>
        <dbReference type="EMBL" id="OMJ27007.1"/>
    </source>
</evidence>
<dbReference type="EMBL" id="LSSM01001228">
    <property type="protein sequence ID" value="OMJ27007.1"/>
    <property type="molecule type" value="Genomic_DNA"/>
</dbReference>
<feature type="domain" description="DUF1279" evidence="2">
    <location>
        <begin position="144"/>
        <end position="249"/>
    </location>
</feature>
<sequence>MSFKCGFASNTLLISRALTKNAPKNRSLGSKTCLLFSPHSNHNILQLPSPILNYSQSKRFLSNSIAASQSASIRTPTLTLYKSNTFPKISTFNSYSLLSKNFITNGTLPRHNFKTMITSRLYSNKTTQNAPPNPDPNPAKKQSKLSSIFSQYGRIAVFLYLGISSIDLPLSILLVYFSGENFTNYALDLITKYFPSLTSSIPQGDVQDHAASSLLSYFEPKTIVILVTGYAIHKLLLPIRVALTAAWCPRFSKLATKNGWNFLLSKKSTIKKN</sequence>
<evidence type="ECO:0000259" key="2">
    <source>
        <dbReference type="Pfam" id="PF06916"/>
    </source>
</evidence>
<keyword evidence="1" id="KW-0472">Membrane</keyword>
<reference evidence="4" key="1">
    <citation type="submission" date="2017-01" db="EMBL/GenBank/DDBJ databases">
        <authorList>
            <person name="Wang Y."/>
            <person name="White M."/>
            <person name="Kvist S."/>
            <person name="Moncalvo J.-M."/>
        </authorList>
    </citation>
    <scope>NUCLEOTIDE SEQUENCE [LARGE SCALE GENOMIC DNA]</scope>
    <source>
        <strain evidence="4">ID-206-W2</strain>
    </source>
</reference>
<dbReference type="InterPro" id="IPR009688">
    <property type="entry name" value="FAM210A/B-like_dom"/>
</dbReference>
<dbReference type="PANTHER" id="PTHR21377">
    <property type="entry name" value="PROTEIN FAM210B, MITOCHONDRIAL"/>
    <property type="match status" value="1"/>
</dbReference>
<feature type="transmembrane region" description="Helical" evidence="1">
    <location>
        <begin position="155"/>
        <end position="177"/>
    </location>
</feature>
<name>A0A1R1YJA9_9FUNG</name>
<evidence type="ECO:0000256" key="1">
    <source>
        <dbReference type="SAM" id="Phobius"/>
    </source>
</evidence>
<comment type="caution">
    <text evidence="3">The sequence shown here is derived from an EMBL/GenBank/DDBJ whole genome shotgun (WGS) entry which is preliminary data.</text>
</comment>
<dbReference type="PANTHER" id="PTHR21377:SF0">
    <property type="entry name" value="PROTEIN FAM210B, MITOCHONDRIAL"/>
    <property type="match status" value="1"/>
</dbReference>
<gene>
    <name evidence="3" type="ORF">AYI69_g3571</name>
</gene>
<keyword evidence="1" id="KW-1133">Transmembrane helix</keyword>
<dbReference type="Pfam" id="PF06916">
    <property type="entry name" value="FAM210A-B_dom"/>
    <property type="match status" value="1"/>
</dbReference>
<protein>
    <recommendedName>
        <fullName evidence="2">DUF1279 domain-containing protein</fullName>
    </recommendedName>
</protein>
<dbReference type="OrthoDB" id="426386at2759"/>
<accession>A0A1R1YJA9</accession>